<sequence length="148" mass="16412">TVLRNIGMCRQDATQEEIDAAAEAAYAKHFIEDKQGGFDAVLHDAGGDLSGGERQRISLARALLRKPDILILDEATSALDNESEKRIQEVVQNLSGNLTIIQIAHRLSTVKGADRIYVIDEGRIVESGTFQELLDKQGYFFDMYSITQ</sequence>
<dbReference type="PANTHER" id="PTHR43394">
    <property type="entry name" value="ATP-DEPENDENT PERMEASE MDL1, MITOCHONDRIAL"/>
    <property type="match status" value="1"/>
</dbReference>
<dbReference type="GO" id="GO:0005524">
    <property type="term" value="F:ATP binding"/>
    <property type="evidence" value="ECO:0007669"/>
    <property type="project" value="InterPro"/>
</dbReference>
<dbReference type="InterPro" id="IPR039421">
    <property type="entry name" value="Type_1_exporter"/>
</dbReference>
<dbReference type="PROSITE" id="PS00211">
    <property type="entry name" value="ABC_TRANSPORTER_1"/>
    <property type="match status" value="1"/>
</dbReference>
<evidence type="ECO:0000313" key="2">
    <source>
        <dbReference type="EMBL" id="KKL72983.1"/>
    </source>
</evidence>
<dbReference type="InterPro" id="IPR017871">
    <property type="entry name" value="ABC_transporter-like_CS"/>
</dbReference>
<accession>A0A0F9EFW3</accession>
<dbReference type="InterPro" id="IPR003439">
    <property type="entry name" value="ABC_transporter-like_ATP-bd"/>
</dbReference>
<dbReference type="InterPro" id="IPR027417">
    <property type="entry name" value="P-loop_NTPase"/>
</dbReference>
<feature type="non-terminal residue" evidence="2">
    <location>
        <position position="1"/>
    </location>
</feature>
<dbReference type="SUPFAM" id="SSF52540">
    <property type="entry name" value="P-loop containing nucleoside triphosphate hydrolases"/>
    <property type="match status" value="1"/>
</dbReference>
<gene>
    <name evidence="2" type="ORF">LCGC14_2079480</name>
</gene>
<dbReference type="GO" id="GO:0015421">
    <property type="term" value="F:ABC-type oligopeptide transporter activity"/>
    <property type="evidence" value="ECO:0007669"/>
    <property type="project" value="TreeGrafter"/>
</dbReference>
<evidence type="ECO:0000259" key="1">
    <source>
        <dbReference type="Pfam" id="PF00005"/>
    </source>
</evidence>
<reference evidence="2" key="1">
    <citation type="journal article" date="2015" name="Nature">
        <title>Complex archaea that bridge the gap between prokaryotes and eukaryotes.</title>
        <authorList>
            <person name="Spang A."/>
            <person name="Saw J.H."/>
            <person name="Jorgensen S.L."/>
            <person name="Zaremba-Niedzwiedzka K."/>
            <person name="Martijn J."/>
            <person name="Lind A.E."/>
            <person name="van Eijk R."/>
            <person name="Schleper C."/>
            <person name="Guy L."/>
            <person name="Ettema T.J."/>
        </authorList>
    </citation>
    <scope>NUCLEOTIDE SEQUENCE</scope>
</reference>
<dbReference type="GO" id="GO:0016887">
    <property type="term" value="F:ATP hydrolysis activity"/>
    <property type="evidence" value="ECO:0007669"/>
    <property type="project" value="InterPro"/>
</dbReference>
<dbReference type="EMBL" id="LAZR01025103">
    <property type="protein sequence ID" value="KKL72983.1"/>
    <property type="molecule type" value="Genomic_DNA"/>
</dbReference>
<protein>
    <recommendedName>
        <fullName evidence="1">ABC transporter domain-containing protein</fullName>
    </recommendedName>
</protein>
<dbReference type="GO" id="GO:0090374">
    <property type="term" value="P:oligopeptide export from mitochondrion"/>
    <property type="evidence" value="ECO:0007669"/>
    <property type="project" value="TreeGrafter"/>
</dbReference>
<organism evidence="2">
    <name type="scientific">marine sediment metagenome</name>
    <dbReference type="NCBI Taxonomy" id="412755"/>
    <lineage>
        <taxon>unclassified sequences</taxon>
        <taxon>metagenomes</taxon>
        <taxon>ecological metagenomes</taxon>
    </lineage>
</organism>
<dbReference type="Pfam" id="PF00005">
    <property type="entry name" value="ABC_tran"/>
    <property type="match status" value="1"/>
</dbReference>
<proteinExistence type="predicted"/>
<name>A0A0F9EFW3_9ZZZZ</name>
<dbReference type="PANTHER" id="PTHR43394:SF1">
    <property type="entry name" value="ATP-BINDING CASSETTE SUB-FAMILY B MEMBER 10, MITOCHONDRIAL"/>
    <property type="match status" value="1"/>
</dbReference>
<dbReference type="Gene3D" id="3.40.50.300">
    <property type="entry name" value="P-loop containing nucleotide triphosphate hydrolases"/>
    <property type="match status" value="1"/>
</dbReference>
<dbReference type="AlphaFoldDB" id="A0A0F9EFW3"/>
<feature type="domain" description="ABC transporter" evidence="1">
    <location>
        <begin position="22"/>
        <end position="77"/>
    </location>
</feature>
<comment type="caution">
    <text evidence="2">The sequence shown here is derived from an EMBL/GenBank/DDBJ whole genome shotgun (WGS) entry which is preliminary data.</text>
</comment>
<dbReference type="GO" id="GO:0005743">
    <property type="term" value="C:mitochondrial inner membrane"/>
    <property type="evidence" value="ECO:0007669"/>
    <property type="project" value="TreeGrafter"/>
</dbReference>